<dbReference type="InterPro" id="IPR008266">
    <property type="entry name" value="Tyr_kinase_AS"/>
</dbReference>
<dbReference type="PROSITE" id="PS00109">
    <property type="entry name" value="PROTEIN_KINASE_TYR"/>
    <property type="match status" value="1"/>
</dbReference>
<dbReference type="Gene3D" id="1.25.40.10">
    <property type="entry name" value="Tetratricopeptide repeat domain"/>
    <property type="match status" value="2"/>
</dbReference>
<dbReference type="SUPFAM" id="SSF81901">
    <property type="entry name" value="HCP-like"/>
    <property type="match status" value="2"/>
</dbReference>
<organism evidence="3 4">
    <name type="scientific">Gigaspora rosea</name>
    <dbReference type="NCBI Taxonomy" id="44941"/>
    <lineage>
        <taxon>Eukaryota</taxon>
        <taxon>Fungi</taxon>
        <taxon>Fungi incertae sedis</taxon>
        <taxon>Mucoromycota</taxon>
        <taxon>Glomeromycotina</taxon>
        <taxon>Glomeromycetes</taxon>
        <taxon>Diversisporales</taxon>
        <taxon>Gigasporaceae</taxon>
        <taxon>Gigaspora</taxon>
    </lineage>
</organism>
<dbReference type="Gene3D" id="1.20.930.20">
    <property type="entry name" value="Adaptor protein Cbl, N-terminal domain"/>
    <property type="match status" value="2"/>
</dbReference>
<dbReference type="AlphaFoldDB" id="A0A397U6N4"/>
<proteinExistence type="inferred from homology"/>
<evidence type="ECO:0000259" key="2">
    <source>
        <dbReference type="PROSITE" id="PS50011"/>
    </source>
</evidence>
<dbReference type="GO" id="GO:0005524">
    <property type="term" value="F:ATP binding"/>
    <property type="evidence" value="ECO:0007669"/>
    <property type="project" value="InterPro"/>
</dbReference>
<dbReference type="GO" id="GO:0007166">
    <property type="term" value="P:cell surface receptor signaling pathway"/>
    <property type="evidence" value="ECO:0007669"/>
    <property type="project" value="InterPro"/>
</dbReference>
<dbReference type="InterPro" id="IPR011990">
    <property type="entry name" value="TPR-like_helical_dom_sf"/>
</dbReference>
<sequence length="1078" mass="124583">MLAKGTGYFSKHTRSVKVNRKEPRHLSLPNKIIISKIELPNSFIFVTSFDSENIDKNQIVEGKIIESSKKSLTMEISMYNVESKQISELNNVTMRWCIIDLNQVCDIEPDIGTESFNLKFLENVDDVVKDGYKAFIYYQKSAEMGSANGAFNVGYCYQNGIGVEKDEHKAFEYYQKSSEMGYSVGINGVGRCYENGIGVEKDENKAFNYYLKSADMGNSVGIFEVGRCYENGIGVEKDERKAHDYYEKSGGMLYSHYIPLIGAVKLLVSEIYQIYENAECNKEICIIMVNRVKAAEYSMDMTMNDEEGDFLRKSYEAFKRFKNILINIKDFTKDVSKLKGYKRFLNAKDVKIKYEKLIDEFENCMNDLNFVIGAYNAINREKDSQKVDKALDDVNQLLSNPEPALSNSTAAFNTGQVALNTIKDIVNIYIPLIGAVKQLVGEIYQIYENAECNKEICRIMTNRVKAAEYSMDMTMNDEEGDFLRKSYEAFKRFKNILINIKDFTKDVSKLKGYKRFLNAKDVKIKYEKLIDEFENCMNDLNFVIGAYNAINRERYSQKIDKALDDVNQLLSNLGDNVNEIARYVGIIKFQIFNQSSQVRAEKIKESDLENPPYSKPDDFRGSVVKKIYKPLRIEVACKPESKYQEIELAVLAILGQSPHIHQFYGLTTLNNQQTMVTAWAENGNLKELYNKYDIPWTRKIQIIRDICRGISFLRTVNIFHHDLRCKNIFVLHNLSIKIGNFRCARKADAYHSSNLKDLYTNIISWMAPELMEKYKDFNKREKNEKVYTFNCEMFSFGMLMWELCYEKVPYDGWTMSQIIEHVLKGKREDVSKGKFKNSDDKEIQIEFINLISKAWIQSPDLRISITELSHKLEELAEKYPITHDTAQLLPDKELDFDGKKDLIPTDSLYPDFDEEIIEEEDIIVPIEEGIKLHGTGDRDGAFKSFQQNSELPLAKFWMGYYYLNGYVVEKDSDNAIKLFKEAADDNHSESQYRYAVMLLSKKEEDEAAKDKTRQDIVRYFTLAADNKNSNAMYYLGDIYINGKLKVPKDEQLGLTYLRFAANEKNKNAIALLKKLNKL</sequence>
<dbReference type="InterPro" id="IPR036537">
    <property type="entry name" value="Adaptor_Cbl_N_dom_sf"/>
</dbReference>
<dbReference type="STRING" id="44941.A0A397U6N4"/>
<dbReference type="InterPro" id="IPR000719">
    <property type="entry name" value="Prot_kinase_dom"/>
</dbReference>
<reference evidence="3 4" key="1">
    <citation type="submission" date="2018-06" db="EMBL/GenBank/DDBJ databases">
        <title>Comparative genomics reveals the genomic features of Rhizophagus irregularis, R. cerebriforme, R. diaphanum and Gigaspora rosea, and their symbiotic lifestyle signature.</title>
        <authorList>
            <person name="Morin E."/>
            <person name="San Clemente H."/>
            <person name="Chen E.C.H."/>
            <person name="De La Providencia I."/>
            <person name="Hainaut M."/>
            <person name="Kuo A."/>
            <person name="Kohler A."/>
            <person name="Murat C."/>
            <person name="Tang N."/>
            <person name="Roy S."/>
            <person name="Loubradou J."/>
            <person name="Henrissat B."/>
            <person name="Grigoriev I.V."/>
            <person name="Corradi N."/>
            <person name="Roux C."/>
            <person name="Martin F.M."/>
        </authorList>
    </citation>
    <scope>NUCLEOTIDE SEQUENCE [LARGE SCALE GENOMIC DNA]</scope>
    <source>
        <strain evidence="3 4">DAOM 194757</strain>
    </source>
</reference>
<dbReference type="SUPFAM" id="SSF56112">
    <property type="entry name" value="Protein kinase-like (PK-like)"/>
    <property type="match status" value="1"/>
</dbReference>
<comment type="similarity">
    <text evidence="1">Belongs to the sel-1 family.</text>
</comment>
<dbReference type="InterPro" id="IPR001245">
    <property type="entry name" value="Ser-Thr/Tyr_kinase_cat_dom"/>
</dbReference>
<dbReference type="InterPro" id="IPR006597">
    <property type="entry name" value="Sel1-like"/>
</dbReference>
<comment type="caution">
    <text evidence="3">The sequence shown here is derived from an EMBL/GenBank/DDBJ whole genome shotgun (WGS) entry which is preliminary data.</text>
</comment>
<evidence type="ECO:0000313" key="4">
    <source>
        <dbReference type="Proteomes" id="UP000266673"/>
    </source>
</evidence>
<dbReference type="Gene3D" id="1.10.510.10">
    <property type="entry name" value="Transferase(Phosphotransferase) domain 1"/>
    <property type="match status" value="1"/>
</dbReference>
<dbReference type="CDD" id="cd21037">
    <property type="entry name" value="MLKL_NTD"/>
    <property type="match status" value="2"/>
</dbReference>
<dbReference type="InterPro" id="IPR054000">
    <property type="entry name" value="MLKL_N"/>
</dbReference>
<dbReference type="Proteomes" id="UP000266673">
    <property type="component" value="Unassembled WGS sequence"/>
</dbReference>
<dbReference type="OrthoDB" id="1668230at2759"/>
<dbReference type="InterPro" id="IPR059179">
    <property type="entry name" value="MLKL-like_MCAfunc"/>
</dbReference>
<gene>
    <name evidence="3" type="ORF">C2G38_600161</name>
</gene>
<dbReference type="GO" id="GO:0004672">
    <property type="term" value="F:protein kinase activity"/>
    <property type="evidence" value="ECO:0007669"/>
    <property type="project" value="InterPro"/>
</dbReference>
<evidence type="ECO:0000313" key="3">
    <source>
        <dbReference type="EMBL" id="RIB05371.1"/>
    </source>
</evidence>
<dbReference type="PROSITE" id="PS50011">
    <property type="entry name" value="PROTEIN_KINASE_DOM"/>
    <property type="match status" value="1"/>
</dbReference>
<keyword evidence="4" id="KW-1185">Reference proteome</keyword>
<evidence type="ECO:0000256" key="1">
    <source>
        <dbReference type="ARBA" id="ARBA00038101"/>
    </source>
</evidence>
<dbReference type="Pfam" id="PF08238">
    <property type="entry name" value="Sel1"/>
    <property type="match status" value="6"/>
</dbReference>
<feature type="domain" description="Protein kinase" evidence="2">
    <location>
        <begin position="578"/>
        <end position="873"/>
    </location>
</feature>
<protein>
    <recommendedName>
        <fullName evidence="2">Protein kinase domain-containing protein</fullName>
    </recommendedName>
</protein>
<name>A0A397U6N4_9GLOM</name>
<dbReference type="Pfam" id="PF07714">
    <property type="entry name" value="PK_Tyr_Ser-Thr"/>
    <property type="match status" value="1"/>
</dbReference>
<dbReference type="PANTHER" id="PTHR11102">
    <property type="entry name" value="SEL-1-LIKE PROTEIN"/>
    <property type="match status" value="1"/>
</dbReference>
<dbReference type="InterPro" id="IPR011009">
    <property type="entry name" value="Kinase-like_dom_sf"/>
</dbReference>
<dbReference type="PANTHER" id="PTHR11102:SF160">
    <property type="entry name" value="ERAD-ASSOCIATED E3 UBIQUITIN-PROTEIN LIGASE COMPONENT HRD3"/>
    <property type="match status" value="1"/>
</dbReference>
<accession>A0A397U6N4</accession>
<dbReference type="InterPro" id="IPR050767">
    <property type="entry name" value="Sel1_AlgK"/>
</dbReference>
<dbReference type="SMART" id="SM00671">
    <property type="entry name" value="SEL1"/>
    <property type="match status" value="7"/>
</dbReference>
<dbReference type="EMBL" id="QKWP01001992">
    <property type="protein sequence ID" value="RIB05371.1"/>
    <property type="molecule type" value="Genomic_DNA"/>
</dbReference>
<dbReference type="Pfam" id="PF22215">
    <property type="entry name" value="MLKL_N"/>
    <property type="match status" value="1"/>
</dbReference>